<keyword evidence="4 6" id="KW-1133">Transmembrane helix</keyword>
<feature type="transmembrane region" description="Helical" evidence="6">
    <location>
        <begin position="101"/>
        <end position="121"/>
    </location>
</feature>
<dbReference type="PANTHER" id="PTHR12459">
    <property type="entry name" value="TRANSMEMBRANE PROTEIN 135-RELATED"/>
    <property type="match status" value="1"/>
</dbReference>
<evidence type="ECO:0000313" key="9">
    <source>
        <dbReference type="Proteomes" id="UP001249851"/>
    </source>
</evidence>
<keyword evidence="3 6" id="KW-0812">Transmembrane</keyword>
<evidence type="ECO:0000256" key="6">
    <source>
        <dbReference type="SAM" id="Phobius"/>
    </source>
</evidence>
<dbReference type="Proteomes" id="UP001249851">
    <property type="component" value="Unassembled WGS sequence"/>
</dbReference>
<reference evidence="8" key="2">
    <citation type="journal article" date="2023" name="Science">
        <title>Genomic signatures of disease resistance in endangered staghorn corals.</title>
        <authorList>
            <person name="Vollmer S.V."/>
            <person name="Selwyn J.D."/>
            <person name="Despard B.A."/>
            <person name="Roesel C.L."/>
        </authorList>
    </citation>
    <scope>NUCLEOTIDE SEQUENCE</scope>
    <source>
        <strain evidence="8">K2</strain>
    </source>
</reference>
<name>A0AAD9VE03_ACRCE</name>
<sequence>MSAFSKRLQPTSTTLSCHELVHVWTPSCTNASAGIFRSCFLESLKIYSVLYLVGGILRKAGVKYFTDHYLQDVLRSSLFLGVNGGGFAANICLLRKLLGSFNFTTVVFLPGLISSVVAILIEKKGRRSTLALYMTNLAIETMYNMLKQRQLVKPIPNGEIILFCTATATMMYLYQGDYVMIFVMERTFLSWKRQYCFVGEIAVKRLVPDAIYRGSGGMYYAVDYVNTFYFGRVVSVEGCFADLKFLHSKSSTSSDWPRTDDVDRLHYSCIFYGPVLLEGNCPYTISSQREVEKVHCFIRKQHKQKKGGLTDGLLNSLIGFFLGSGDSKQQQDEQCTIIRSKQIRSNWLQATLKAFGTGYFIQLVSLLSGRLKYLTTKPGSFVSIYKISQWVLGLLRKKTDKLNDLIAECVGSSMCSTILLAISKCRHCQKVGIST</sequence>
<dbReference type="Pfam" id="PF15982">
    <property type="entry name" value="TMEM135_C_rich"/>
    <property type="match status" value="1"/>
</dbReference>
<dbReference type="EMBL" id="JARQWQ010000007">
    <property type="protein sequence ID" value="KAK2570904.1"/>
    <property type="molecule type" value="Genomic_DNA"/>
</dbReference>
<dbReference type="GO" id="GO:0012505">
    <property type="term" value="C:endomembrane system"/>
    <property type="evidence" value="ECO:0007669"/>
    <property type="project" value="UniProtKB-SubCell"/>
</dbReference>
<proteinExistence type="inferred from homology"/>
<feature type="domain" description="Transmembrane protein 135 N-terminal" evidence="7">
    <location>
        <begin position="16"/>
        <end position="145"/>
    </location>
</feature>
<reference evidence="8" key="1">
    <citation type="journal article" date="2023" name="G3 (Bethesda)">
        <title>Whole genome assembly and annotation of the endangered Caribbean coral Acropora cervicornis.</title>
        <authorList>
            <person name="Selwyn J.D."/>
            <person name="Vollmer S.V."/>
        </authorList>
    </citation>
    <scope>NUCLEOTIDE SEQUENCE</scope>
    <source>
        <strain evidence="8">K2</strain>
    </source>
</reference>
<comment type="subcellular location">
    <subcellularLocation>
        <location evidence="1">Endomembrane system</location>
        <topology evidence="1">Multi-pass membrane protein</topology>
    </subcellularLocation>
</comment>
<dbReference type="InterPro" id="IPR026749">
    <property type="entry name" value="Tmem135"/>
</dbReference>
<evidence type="ECO:0000256" key="5">
    <source>
        <dbReference type="ARBA" id="ARBA00023136"/>
    </source>
</evidence>
<feature type="transmembrane region" description="Helical" evidence="6">
    <location>
        <begin position="160"/>
        <end position="183"/>
    </location>
</feature>
<evidence type="ECO:0000256" key="3">
    <source>
        <dbReference type="ARBA" id="ARBA00022692"/>
    </source>
</evidence>
<protein>
    <submittedName>
        <fullName evidence="8">Transmembrane protein 135</fullName>
    </submittedName>
</protein>
<evidence type="ECO:0000313" key="8">
    <source>
        <dbReference type="EMBL" id="KAK2570904.1"/>
    </source>
</evidence>
<dbReference type="PANTHER" id="PTHR12459:SF15">
    <property type="entry name" value="TRANSMEMBRANE PROTEIN 135"/>
    <property type="match status" value="1"/>
</dbReference>
<comment type="similarity">
    <text evidence="2">Belongs to the TMEM135 family.</text>
</comment>
<gene>
    <name evidence="8" type="ORF">P5673_004618</name>
</gene>
<evidence type="ECO:0000256" key="4">
    <source>
        <dbReference type="ARBA" id="ARBA00022989"/>
    </source>
</evidence>
<accession>A0AAD9VE03</accession>
<evidence type="ECO:0000259" key="7">
    <source>
        <dbReference type="Pfam" id="PF15982"/>
    </source>
</evidence>
<organism evidence="8 9">
    <name type="scientific">Acropora cervicornis</name>
    <name type="common">Staghorn coral</name>
    <dbReference type="NCBI Taxonomy" id="6130"/>
    <lineage>
        <taxon>Eukaryota</taxon>
        <taxon>Metazoa</taxon>
        <taxon>Cnidaria</taxon>
        <taxon>Anthozoa</taxon>
        <taxon>Hexacorallia</taxon>
        <taxon>Scleractinia</taxon>
        <taxon>Astrocoeniina</taxon>
        <taxon>Acroporidae</taxon>
        <taxon>Acropora</taxon>
    </lineage>
</organism>
<dbReference type="AlphaFoldDB" id="A0AAD9VE03"/>
<comment type="caution">
    <text evidence="8">The sequence shown here is derived from an EMBL/GenBank/DDBJ whole genome shotgun (WGS) entry which is preliminary data.</text>
</comment>
<dbReference type="InterPro" id="IPR031926">
    <property type="entry name" value="TMEM135_N"/>
</dbReference>
<evidence type="ECO:0000256" key="2">
    <source>
        <dbReference type="ARBA" id="ARBA00008924"/>
    </source>
</evidence>
<evidence type="ECO:0000256" key="1">
    <source>
        <dbReference type="ARBA" id="ARBA00004127"/>
    </source>
</evidence>
<keyword evidence="9" id="KW-1185">Reference proteome</keyword>
<keyword evidence="5 6" id="KW-0472">Membrane</keyword>